<keyword evidence="3" id="KW-1185">Reference proteome</keyword>
<reference evidence="2 3" key="1">
    <citation type="submission" date="2019-10" db="EMBL/GenBank/DDBJ databases">
        <title>Genome sequence of Azospirillum formosense CC-Nfb-7.</title>
        <authorList>
            <person name="Ambrosini A."/>
            <person name="Sant'Anna F.H."/>
            <person name="Cassan F.D."/>
            <person name="Souza E.M."/>
            <person name="Passaglia L.M.P."/>
        </authorList>
    </citation>
    <scope>NUCLEOTIDE SEQUENCE [LARGE SCALE GENOMIC DNA]</scope>
    <source>
        <strain evidence="2 3">CC-NFb-7</strain>
    </source>
</reference>
<gene>
    <name evidence="2" type="ORF">GBZ26_28945</name>
</gene>
<comment type="caution">
    <text evidence="2">The sequence shown here is derived from an EMBL/GenBank/DDBJ whole genome shotgun (WGS) entry which is preliminary data.</text>
</comment>
<accession>A0ABX2L2N6</accession>
<evidence type="ECO:0000313" key="3">
    <source>
        <dbReference type="Proteomes" id="UP000639419"/>
    </source>
</evidence>
<sequence>MARDLGTLLNERGAFAEAAAVLAPAVEADAGQDARLLFHLGSALLGDGRLTEAVARYRQALSGEPLLAGAWNNLGVALLDLGDHASAVMALRACLCFLYTSDAAADPPCVVFV</sequence>
<dbReference type="SUPFAM" id="SSF48452">
    <property type="entry name" value="TPR-like"/>
    <property type="match status" value="1"/>
</dbReference>
<feature type="repeat" description="TPR" evidence="1">
    <location>
        <begin position="34"/>
        <end position="67"/>
    </location>
</feature>
<dbReference type="InterPro" id="IPR011990">
    <property type="entry name" value="TPR-like_helical_dom_sf"/>
</dbReference>
<dbReference type="EMBL" id="WHOR01000455">
    <property type="protein sequence ID" value="NUB23156.1"/>
    <property type="molecule type" value="Genomic_DNA"/>
</dbReference>
<feature type="non-terminal residue" evidence="2">
    <location>
        <position position="113"/>
    </location>
</feature>
<dbReference type="InterPro" id="IPR019734">
    <property type="entry name" value="TPR_rpt"/>
</dbReference>
<dbReference type="PROSITE" id="PS50005">
    <property type="entry name" value="TPR"/>
    <property type="match status" value="1"/>
</dbReference>
<dbReference type="Gene3D" id="1.25.40.10">
    <property type="entry name" value="Tetratricopeptide repeat domain"/>
    <property type="match status" value="1"/>
</dbReference>
<name>A0ABX2L2N6_9PROT</name>
<keyword evidence="1" id="KW-0802">TPR repeat</keyword>
<dbReference type="Proteomes" id="UP000639419">
    <property type="component" value="Unassembled WGS sequence"/>
</dbReference>
<protein>
    <submittedName>
        <fullName evidence="2">Tetratricopeptide repeat protein</fullName>
    </submittedName>
</protein>
<dbReference type="Pfam" id="PF13432">
    <property type="entry name" value="TPR_16"/>
    <property type="match status" value="1"/>
</dbReference>
<proteinExistence type="predicted"/>
<evidence type="ECO:0000256" key="1">
    <source>
        <dbReference type="PROSITE-ProRule" id="PRU00339"/>
    </source>
</evidence>
<organism evidence="2 3">
    <name type="scientific">Azospirillum formosense</name>
    <dbReference type="NCBI Taxonomy" id="861533"/>
    <lineage>
        <taxon>Bacteria</taxon>
        <taxon>Pseudomonadati</taxon>
        <taxon>Pseudomonadota</taxon>
        <taxon>Alphaproteobacteria</taxon>
        <taxon>Rhodospirillales</taxon>
        <taxon>Azospirillaceae</taxon>
        <taxon>Azospirillum</taxon>
    </lineage>
</organism>
<evidence type="ECO:0000313" key="2">
    <source>
        <dbReference type="EMBL" id="NUB23156.1"/>
    </source>
</evidence>